<evidence type="ECO:0000256" key="1">
    <source>
        <dbReference type="ARBA" id="ARBA00023015"/>
    </source>
</evidence>
<dbReference type="Pfam" id="PF00440">
    <property type="entry name" value="TetR_N"/>
    <property type="match status" value="1"/>
</dbReference>
<name>A0A836Z2C1_ACINO</name>
<feature type="DNA-binding region" description="H-T-H motif" evidence="4">
    <location>
        <begin position="25"/>
        <end position="44"/>
    </location>
</feature>
<evidence type="ECO:0000256" key="2">
    <source>
        <dbReference type="ARBA" id="ARBA00023125"/>
    </source>
</evidence>
<reference evidence="6 7" key="1">
    <citation type="submission" date="2014-04" db="EMBL/GenBank/DDBJ databases">
        <title>The Genome Sequence of Acinetobacter baumanii BIDMC 57.</title>
        <authorList>
            <consortium name="The Broad Institute Genomics Platform"/>
            <consortium name="The Broad Institute Genome Sequencing Center for Infectious Disease"/>
            <person name="Murphy C."/>
            <person name="Cosimi L."/>
            <person name="Cerqueira G."/>
            <person name="Feldgarden M."/>
            <person name="Earl A."/>
            <person name="Spencer M.D."/>
            <person name="Fodor A."/>
            <person name="Sautter R.L."/>
            <person name="Hung D."/>
            <person name="Onderdonk A.B."/>
            <person name="Ernst C."/>
            <person name="Delaney M."/>
            <person name="DuBois A."/>
            <person name="Young S.K."/>
            <person name="Zeng Q."/>
            <person name="Gargeya S."/>
            <person name="Abouelleil A."/>
            <person name="Alvarado L."/>
            <person name="Chapman S.B."/>
            <person name="Gainer-Dewar J."/>
            <person name="Goldberg J."/>
            <person name="Griggs A."/>
            <person name="Gujja S."/>
            <person name="Hansen M."/>
            <person name="Howarth C."/>
            <person name="Imamovic A."/>
            <person name="Larimer J."/>
            <person name="Pearson M."/>
            <person name="Poon T.W."/>
            <person name="Priest M."/>
            <person name="Roberts A."/>
            <person name="Saif S."/>
            <person name="Shea T."/>
            <person name="Sykes S."/>
            <person name="Wortman J."/>
            <person name="Nusbaum C."/>
            <person name="Birren B."/>
        </authorList>
    </citation>
    <scope>NUCLEOTIDE SEQUENCE [LARGE SCALE GENOMIC DNA]</scope>
    <source>
        <strain evidence="6 7">BIDMC 57</strain>
    </source>
</reference>
<organism evidence="6 7">
    <name type="scientific">Acinetobacter nosocomialis</name>
    <dbReference type="NCBI Taxonomy" id="106654"/>
    <lineage>
        <taxon>Bacteria</taxon>
        <taxon>Pseudomonadati</taxon>
        <taxon>Pseudomonadota</taxon>
        <taxon>Gammaproteobacteria</taxon>
        <taxon>Moraxellales</taxon>
        <taxon>Moraxellaceae</taxon>
        <taxon>Acinetobacter</taxon>
        <taxon>Acinetobacter calcoaceticus/baumannii complex</taxon>
    </lineage>
</organism>
<keyword evidence="1" id="KW-0805">Transcription regulation</keyword>
<evidence type="ECO:0000313" key="7">
    <source>
        <dbReference type="Proteomes" id="UP000027208"/>
    </source>
</evidence>
<keyword evidence="3" id="KW-0804">Transcription</keyword>
<proteinExistence type="predicted"/>
<dbReference type="EMBL" id="JMUI01000001">
    <property type="protein sequence ID" value="KDM58233.1"/>
    <property type="molecule type" value="Genomic_DNA"/>
</dbReference>
<dbReference type="Gene3D" id="1.10.357.10">
    <property type="entry name" value="Tetracycline Repressor, domain 2"/>
    <property type="match status" value="1"/>
</dbReference>
<gene>
    <name evidence="6" type="ORF">AE32_00227</name>
</gene>
<dbReference type="PANTHER" id="PTHR47506:SF1">
    <property type="entry name" value="HTH-TYPE TRANSCRIPTIONAL REGULATOR YJDC"/>
    <property type="match status" value="1"/>
</dbReference>
<evidence type="ECO:0000313" key="6">
    <source>
        <dbReference type="EMBL" id="KDM58233.1"/>
    </source>
</evidence>
<dbReference type="InterPro" id="IPR001647">
    <property type="entry name" value="HTH_TetR"/>
</dbReference>
<dbReference type="PROSITE" id="PS50977">
    <property type="entry name" value="HTH_TETR_2"/>
    <property type="match status" value="1"/>
</dbReference>
<accession>A0A836Z2C1</accession>
<dbReference type="SUPFAM" id="SSF46689">
    <property type="entry name" value="Homeodomain-like"/>
    <property type="match status" value="1"/>
</dbReference>
<dbReference type="Proteomes" id="UP000027208">
    <property type="component" value="Unassembled WGS sequence"/>
</dbReference>
<evidence type="ECO:0000256" key="3">
    <source>
        <dbReference type="ARBA" id="ARBA00023163"/>
    </source>
</evidence>
<dbReference type="PRINTS" id="PR00455">
    <property type="entry name" value="HTHTETR"/>
</dbReference>
<evidence type="ECO:0000256" key="4">
    <source>
        <dbReference type="PROSITE-ProRule" id="PRU00335"/>
    </source>
</evidence>
<dbReference type="GO" id="GO:0003677">
    <property type="term" value="F:DNA binding"/>
    <property type="evidence" value="ECO:0007669"/>
    <property type="project" value="UniProtKB-UniRule"/>
</dbReference>
<dbReference type="SUPFAM" id="SSF48498">
    <property type="entry name" value="Tetracyclin repressor-like, C-terminal domain"/>
    <property type="match status" value="1"/>
</dbReference>
<dbReference type="AlphaFoldDB" id="A0A836Z2C1"/>
<feature type="domain" description="HTH tetR-type" evidence="5">
    <location>
        <begin position="2"/>
        <end position="62"/>
    </location>
</feature>
<dbReference type="InterPro" id="IPR009057">
    <property type="entry name" value="Homeodomain-like_sf"/>
</dbReference>
<keyword evidence="2 4" id="KW-0238">DNA-binding</keyword>
<dbReference type="InterPro" id="IPR036271">
    <property type="entry name" value="Tet_transcr_reg_TetR-rel_C_sf"/>
</dbReference>
<protein>
    <recommendedName>
        <fullName evidence="5">HTH tetR-type domain-containing protein</fullName>
    </recommendedName>
</protein>
<comment type="caution">
    <text evidence="6">The sequence shown here is derived from an EMBL/GenBank/DDBJ whole genome shotgun (WGS) entry which is preliminary data.</text>
</comment>
<dbReference type="RefSeq" id="WP_031952200.1">
    <property type="nucleotide sequence ID" value="NZ_JAHKRV010000020.1"/>
</dbReference>
<dbReference type="PANTHER" id="PTHR47506">
    <property type="entry name" value="TRANSCRIPTIONAL REGULATORY PROTEIN"/>
    <property type="match status" value="1"/>
</dbReference>
<evidence type="ECO:0000259" key="5">
    <source>
        <dbReference type="PROSITE" id="PS50977"/>
    </source>
</evidence>
<sequence length="185" mass="21901">MSKKKQDILLKAIELFNEFGYVNVGVDKIISESKVAKMTFYKYFPSKESLIHESLKMRDSLIRESINNYLNNTHEQGINKIKIFFNWYEDWFNREDFFGCMFIKVSDELPYDNEAFSIAMNHKKWATDKILTILNDMDVKDSESLAFQIRFILDGAIVNENLFKNKQSIKSAWRIVEELISKRIN</sequence>